<organism evidence="3 4">
    <name type="scientific">Cytospora leucostoma</name>
    <dbReference type="NCBI Taxonomy" id="1230097"/>
    <lineage>
        <taxon>Eukaryota</taxon>
        <taxon>Fungi</taxon>
        <taxon>Dikarya</taxon>
        <taxon>Ascomycota</taxon>
        <taxon>Pezizomycotina</taxon>
        <taxon>Sordariomycetes</taxon>
        <taxon>Sordariomycetidae</taxon>
        <taxon>Diaporthales</taxon>
        <taxon>Cytosporaceae</taxon>
        <taxon>Cytospora</taxon>
    </lineage>
</organism>
<feature type="compositionally biased region" description="Polar residues" evidence="1">
    <location>
        <begin position="99"/>
        <end position="108"/>
    </location>
</feature>
<feature type="signal peptide" evidence="2">
    <location>
        <begin position="1"/>
        <end position="24"/>
    </location>
</feature>
<feature type="compositionally biased region" description="Low complexity" evidence="1">
    <location>
        <begin position="156"/>
        <end position="175"/>
    </location>
</feature>
<feature type="region of interest" description="Disordered" evidence="1">
    <location>
        <begin position="93"/>
        <end position="127"/>
    </location>
</feature>
<sequence length="281" mass="28542">MMAPTHIRNTLAFTTLLLSSHAQAFGRFHPRNSLETSGFPEGHPRPSSVSVSIETACTATITARPGDAHPPSTGDGGGHHVHTVITTTTVTEAGPTMTIPGSTVTLPESTVTIPGGTVTVPGSTSTVTHPTTITVEVPLSQNSFGAPSSNHQEAEPTLSISSPPSGSPASPTPAIVTDDSTYSWSWENSGLGPSKEVYSGVFNGGINGGFSEGFTLGYSGAYTEYGSPRNTEVASSASGGSHIPTACGVQTVAKTVFSTVTRTLEPGTGIASSSAPVSTWG</sequence>
<feature type="compositionally biased region" description="Polar residues" evidence="1">
    <location>
        <begin position="141"/>
        <end position="151"/>
    </location>
</feature>
<feature type="chain" id="PRO_5019125680" evidence="2">
    <location>
        <begin position="25"/>
        <end position="281"/>
    </location>
</feature>
<name>A0A423VWP7_9PEZI</name>
<accession>A0A423VWP7</accession>
<comment type="caution">
    <text evidence="3">The sequence shown here is derived from an EMBL/GenBank/DDBJ whole genome shotgun (WGS) entry which is preliminary data.</text>
</comment>
<evidence type="ECO:0000256" key="2">
    <source>
        <dbReference type="SAM" id="SignalP"/>
    </source>
</evidence>
<keyword evidence="2" id="KW-0732">Signal</keyword>
<proteinExistence type="predicted"/>
<dbReference type="EMBL" id="LKEB01000071">
    <property type="protein sequence ID" value="ROV95510.1"/>
    <property type="molecule type" value="Genomic_DNA"/>
</dbReference>
<protein>
    <submittedName>
        <fullName evidence="3">Uncharacterized protein</fullName>
    </submittedName>
</protein>
<reference evidence="3 4" key="1">
    <citation type="submission" date="2015-09" db="EMBL/GenBank/DDBJ databases">
        <title>Host preference determinants of Valsa canker pathogens revealed by comparative genomics.</title>
        <authorList>
            <person name="Yin Z."/>
            <person name="Huang L."/>
        </authorList>
    </citation>
    <scope>NUCLEOTIDE SEQUENCE [LARGE SCALE GENOMIC DNA]</scope>
    <source>
        <strain evidence="3 4">SXYLt</strain>
    </source>
</reference>
<evidence type="ECO:0000313" key="4">
    <source>
        <dbReference type="Proteomes" id="UP000285146"/>
    </source>
</evidence>
<gene>
    <name evidence="3" type="ORF">VPNG_08931</name>
</gene>
<dbReference type="InParanoid" id="A0A423VWP7"/>
<evidence type="ECO:0000313" key="3">
    <source>
        <dbReference type="EMBL" id="ROV95510.1"/>
    </source>
</evidence>
<dbReference type="AlphaFoldDB" id="A0A423VWP7"/>
<keyword evidence="4" id="KW-1185">Reference proteome</keyword>
<evidence type="ECO:0000256" key="1">
    <source>
        <dbReference type="SAM" id="MobiDB-lite"/>
    </source>
</evidence>
<feature type="compositionally biased region" description="Low complexity" evidence="1">
    <location>
        <begin position="109"/>
        <end position="127"/>
    </location>
</feature>
<dbReference type="Proteomes" id="UP000285146">
    <property type="component" value="Unassembled WGS sequence"/>
</dbReference>
<feature type="region of interest" description="Disordered" evidence="1">
    <location>
        <begin position="141"/>
        <end position="178"/>
    </location>
</feature>